<evidence type="ECO:0000259" key="1">
    <source>
        <dbReference type="SMART" id="SM00471"/>
    </source>
</evidence>
<dbReference type="InterPro" id="IPR052194">
    <property type="entry name" value="MESH1"/>
</dbReference>
<accession>A0A4P6JT51</accession>
<reference evidence="2 3" key="1">
    <citation type="submission" date="2019-01" db="EMBL/GenBank/DDBJ databases">
        <title>Ktedonosporobacter rubrisoli SCAWS-G2.</title>
        <authorList>
            <person name="Huang Y."/>
            <person name="Yan B."/>
        </authorList>
    </citation>
    <scope>NUCLEOTIDE SEQUENCE [LARGE SCALE GENOMIC DNA]</scope>
    <source>
        <strain evidence="2 3">SCAWS-G2</strain>
    </source>
</reference>
<dbReference type="EMBL" id="CP035758">
    <property type="protein sequence ID" value="QBD78460.1"/>
    <property type="molecule type" value="Genomic_DNA"/>
</dbReference>
<evidence type="ECO:0000313" key="2">
    <source>
        <dbReference type="EMBL" id="QBD78460.1"/>
    </source>
</evidence>
<gene>
    <name evidence="2" type="ORF">EPA93_21665</name>
</gene>
<organism evidence="2 3">
    <name type="scientific">Ktedonosporobacter rubrisoli</name>
    <dbReference type="NCBI Taxonomy" id="2509675"/>
    <lineage>
        <taxon>Bacteria</taxon>
        <taxon>Bacillati</taxon>
        <taxon>Chloroflexota</taxon>
        <taxon>Ktedonobacteria</taxon>
        <taxon>Ktedonobacterales</taxon>
        <taxon>Ktedonosporobacteraceae</taxon>
        <taxon>Ktedonosporobacter</taxon>
    </lineage>
</organism>
<keyword evidence="2" id="KW-0378">Hydrolase</keyword>
<feature type="domain" description="HD/PDEase" evidence="1">
    <location>
        <begin position="33"/>
        <end position="145"/>
    </location>
</feature>
<dbReference type="GO" id="GO:0008893">
    <property type="term" value="F:guanosine-3',5'-bis(diphosphate) 3'-diphosphatase activity"/>
    <property type="evidence" value="ECO:0007669"/>
    <property type="project" value="TreeGrafter"/>
</dbReference>
<dbReference type="SUPFAM" id="SSF109604">
    <property type="entry name" value="HD-domain/PDEase-like"/>
    <property type="match status" value="1"/>
</dbReference>
<proteinExistence type="predicted"/>
<dbReference type="Proteomes" id="UP000290365">
    <property type="component" value="Chromosome"/>
</dbReference>
<dbReference type="Gene3D" id="1.10.3210.10">
    <property type="entry name" value="Hypothetical protein af1432"/>
    <property type="match status" value="1"/>
</dbReference>
<dbReference type="SMART" id="SM00471">
    <property type="entry name" value="HDc"/>
    <property type="match status" value="1"/>
</dbReference>
<dbReference type="InterPro" id="IPR003607">
    <property type="entry name" value="HD/PDEase_dom"/>
</dbReference>
<dbReference type="Pfam" id="PF13328">
    <property type="entry name" value="HD_4"/>
    <property type="match status" value="1"/>
</dbReference>
<dbReference type="KEGG" id="kbs:EPA93_21665"/>
<evidence type="ECO:0000313" key="3">
    <source>
        <dbReference type="Proteomes" id="UP000290365"/>
    </source>
</evidence>
<dbReference type="AlphaFoldDB" id="A0A4P6JT51"/>
<name>A0A4P6JT51_KTERU</name>
<sequence>MKRWPPMKTLVTQAFLLAAELHANQKRKAALATGVPYLSHLMETAGMVMTSGAPETVVAAALLHDAIEDHGNATRQSIQQRLGDDVLALVEECTEPGTGGPVKAAWQERKKAALQRMQGLSMFALMILAADKLQNTRDLYRNVILRGDEAYAAFRVEKAAKLWFYSEAASEMQKRLGTFEADHPHNPLLLMTRCWLQEFSEALTFLELH</sequence>
<dbReference type="OrthoDB" id="9802385at2"/>
<protein>
    <submittedName>
        <fullName evidence="2">Bifunctional (P)ppGpp synthetase/guanosine-3',5'-bis(Diphosphate) 3'-pyrophosphohydrolase</fullName>
    </submittedName>
</protein>
<keyword evidence="3" id="KW-1185">Reference proteome</keyword>
<dbReference type="PANTHER" id="PTHR46246:SF1">
    <property type="entry name" value="GUANOSINE-3',5'-BIS(DIPHOSPHATE) 3'-PYROPHOSPHOHYDROLASE MESH1"/>
    <property type="match status" value="1"/>
</dbReference>
<dbReference type="PANTHER" id="PTHR46246">
    <property type="entry name" value="GUANOSINE-3',5'-BIS(DIPHOSPHATE) 3'-PYROPHOSPHOHYDROLASE MESH1"/>
    <property type="match status" value="1"/>
</dbReference>